<evidence type="ECO:0000313" key="3">
    <source>
        <dbReference type="Proteomes" id="UP000242243"/>
    </source>
</evidence>
<dbReference type="OrthoDB" id="2376882at2"/>
<dbReference type="STRING" id="306540.SAMN05421839_10246"/>
<keyword evidence="4" id="KW-1185">Reference proteome</keyword>
<protein>
    <submittedName>
        <fullName evidence="2">YolD-like protein</fullName>
    </submittedName>
</protein>
<evidence type="ECO:0000313" key="1">
    <source>
        <dbReference type="EMBL" id="GEM00846.1"/>
    </source>
</evidence>
<evidence type="ECO:0000313" key="2">
    <source>
        <dbReference type="EMBL" id="SFO96005.1"/>
    </source>
</evidence>
<name>A0A1I5LFM3_9BACI</name>
<gene>
    <name evidence="1" type="ORF">HHA03_03780</name>
    <name evidence="2" type="ORF">SAMN05421839_10246</name>
</gene>
<dbReference type="Pfam" id="PF08863">
    <property type="entry name" value="YolD"/>
    <property type="match status" value="1"/>
</dbReference>
<reference evidence="1 4" key="2">
    <citation type="submission" date="2019-07" db="EMBL/GenBank/DDBJ databases">
        <title>Whole genome shotgun sequence of Halolactibacillus halophilus NBRC 100868.</title>
        <authorList>
            <person name="Hosoyama A."/>
            <person name="Uohara A."/>
            <person name="Ohji S."/>
            <person name="Ichikawa N."/>
        </authorList>
    </citation>
    <scope>NUCLEOTIDE SEQUENCE [LARGE SCALE GENOMIC DNA]</scope>
    <source>
        <strain evidence="1 4">NBRC 100868</strain>
    </source>
</reference>
<proteinExistence type="predicted"/>
<dbReference type="EMBL" id="FOXC01000002">
    <property type="protein sequence ID" value="SFO96005.1"/>
    <property type="molecule type" value="Genomic_DNA"/>
</dbReference>
<organism evidence="2 3">
    <name type="scientific">Halolactibacillus halophilus</name>
    <dbReference type="NCBI Taxonomy" id="306540"/>
    <lineage>
        <taxon>Bacteria</taxon>
        <taxon>Bacillati</taxon>
        <taxon>Bacillota</taxon>
        <taxon>Bacilli</taxon>
        <taxon>Bacillales</taxon>
        <taxon>Bacillaceae</taxon>
        <taxon>Halolactibacillus</taxon>
    </lineage>
</organism>
<dbReference type="Proteomes" id="UP000321547">
    <property type="component" value="Unassembled WGS sequence"/>
</dbReference>
<dbReference type="Proteomes" id="UP000242243">
    <property type="component" value="Unassembled WGS sequence"/>
</dbReference>
<dbReference type="RefSeq" id="WP_089829603.1">
    <property type="nucleotide sequence ID" value="NZ_BJWI01000002.1"/>
</dbReference>
<sequence length="116" mass="13223">MVNKLSEGSNLIWESSRMILPEHKARIRAHDLTPPPKSRPALSEDRLTEINQRLSIAIETGVSMTLTYYKNKQHLSVTGSHLRLLNEATLEIETDKGYDHIPLNDIINLDNDLCFD</sequence>
<dbReference type="EMBL" id="BJWI01000002">
    <property type="protein sequence ID" value="GEM00846.1"/>
    <property type="molecule type" value="Genomic_DNA"/>
</dbReference>
<dbReference type="InterPro" id="IPR014962">
    <property type="entry name" value="YolD"/>
</dbReference>
<evidence type="ECO:0000313" key="4">
    <source>
        <dbReference type="Proteomes" id="UP000321547"/>
    </source>
</evidence>
<dbReference type="AlphaFoldDB" id="A0A1I5LFM3"/>
<reference evidence="2 3" key="1">
    <citation type="submission" date="2016-10" db="EMBL/GenBank/DDBJ databases">
        <authorList>
            <person name="de Groot N.N."/>
        </authorList>
    </citation>
    <scope>NUCLEOTIDE SEQUENCE [LARGE SCALE GENOMIC DNA]</scope>
    <source>
        <strain evidence="2 3">DSM 17073</strain>
    </source>
</reference>
<accession>A0A1I5LFM3</accession>